<dbReference type="Proteomes" id="UP001341840">
    <property type="component" value="Unassembled WGS sequence"/>
</dbReference>
<comment type="caution">
    <text evidence="1">The sequence shown here is derived from an EMBL/GenBank/DDBJ whole genome shotgun (WGS) entry which is preliminary data.</text>
</comment>
<name>A0ABU6WHT6_9FABA</name>
<organism evidence="1 2">
    <name type="scientific">Stylosanthes scabra</name>
    <dbReference type="NCBI Taxonomy" id="79078"/>
    <lineage>
        <taxon>Eukaryota</taxon>
        <taxon>Viridiplantae</taxon>
        <taxon>Streptophyta</taxon>
        <taxon>Embryophyta</taxon>
        <taxon>Tracheophyta</taxon>
        <taxon>Spermatophyta</taxon>
        <taxon>Magnoliopsida</taxon>
        <taxon>eudicotyledons</taxon>
        <taxon>Gunneridae</taxon>
        <taxon>Pentapetalae</taxon>
        <taxon>rosids</taxon>
        <taxon>fabids</taxon>
        <taxon>Fabales</taxon>
        <taxon>Fabaceae</taxon>
        <taxon>Papilionoideae</taxon>
        <taxon>50 kb inversion clade</taxon>
        <taxon>dalbergioids sensu lato</taxon>
        <taxon>Dalbergieae</taxon>
        <taxon>Pterocarpus clade</taxon>
        <taxon>Stylosanthes</taxon>
    </lineage>
</organism>
<keyword evidence="2" id="KW-1185">Reference proteome</keyword>
<protein>
    <submittedName>
        <fullName evidence="1">Uncharacterized protein</fullName>
    </submittedName>
</protein>
<evidence type="ECO:0000313" key="2">
    <source>
        <dbReference type="Proteomes" id="UP001341840"/>
    </source>
</evidence>
<evidence type="ECO:0000313" key="1">
    <source>
        <dbReference type="EMBL" id="MED6184971.1"/>
    </source>
</evidence>
<sequence>MLPMFRSVCIFIVYSRRIAVIKFLRQGRRLRKWPRVSSSLSIASRNRRKFPWLRSSAQSRNSILSKSGNGTVTVKEGCQMGGPGPFSGTKRKKDVVTAAATVLNEGDKGMRHWFTDVGRKGKKQGWHG</sequence>
<gene>
    <name evidence="1" type="ORF">PIB30_052509</name>
</gene>
<reference evidence="1 2" key="1">
    <citation type="journal article" date="2023" name="Plants (Basel)">
        <title>Bridging the Gap: Combining Genomics and Transcriptomics Approaches to Understand Stylosanthes scabra, an Orphan Legume from the Brazilian Caatinga.</title>
        <authorList>
            <person name="Ferreira-Neto J.R.C."/>
            <person name="da Silva M.D."/>
            <person name="Binneck E."/>
            <person name="de Melo N.F."/>
            <person name="da Silva R.H."/>
            <person name="de Melo A.L.T.M."/>
            <person name="Pandolfi V."/>
            <person name="Bustamante F.O."/>
            <person name="Brasileiro-Vidal A.C."/>
            <person name="Benko-Iseppon A.M."/>
        </authorList>
    </citation>
    <scope>NUCLEOTIDE SEQUENCE [LARGE SCALE GENOMIC DNA]</scope>
    <source>
        <tissue evidence="1">Leaves</tissue>
    </source>
</reference>
<proteinExistence type="predicted"/>
<dbReference type="EMBL" id="JASCZI010181624">
    <property type="protein sequence ID" value="MED6184971.1"/>
    <property type="molecule type" value="Genomic_DNA"/>
</dbReference>
<accession>A0ABU6WHT6</accession>